<dbReference type="Gene3D" id="3.40.50.150">
    <property type="entry name" value="Vaccinia Virus protein VP39"/>
    <property type="match status" value="1"/>
</dbReference>
<accession>A0A4Z0YPN8</accession>
<dbReference type="PANTHER" id="PTHR35897">
    <property type="entry name" value="METHYLTRANSFERASE AUSD"/>
    <property type="match status" value="1"/>
</dbReference>
<dbReference type="AlphaFoldDB" id="A0A4Z0YPN8"/>
<dbReference type="Pfam" id="PF13649">
    <property type="entry name" value="Methyltransf_25"/>
    <property type="match status" value="1"/>
</dbReference>
<proteinExistence type="inferred from homology"/>
<evidence type="ECO:0000256" key="4">
    <source>
        <dbReference type="ARBA" id="ARBA00038314"/>
    </source>
</evidence>
<sequence>MALERSAGRSGRGNSFLTSALRFAGYDLDCRSEAPSPESNPSKAGAVSAGGRYMHTLPADVEPARALLEEYSGIPADDVDRHVYQMRDRLWDVYPYACVGRFRFVSLEFTTDAYYQVALFRLLRAQTESESDENNKTRLLDVGCCVGQVLRKLAADGVDSARLYGTDVEPRFLDIGYDLFRDRNKFKGGFVIGDLLKQGAGEDRLDALDGRMTFIHATSFFHLFTWGDQVRAATRMVRLLQPERRDAMIFGRQVGTTSPRDNGKAGSDKVYLHNANSWQMLWDEVGERTGTKWKTTMEPTETIETGAGGVESSLKKMSFCVLRG</sequence>
<comment type="caution">
    <text evidence="6">The sequence shown here is derived from an EMBL/GenBank/DDBJ whole genome shotgun (WGS) entry which is preliminary data.</text>
</comment>
<dbReference type="EMBL" id="SKBN01000278">
    <property type="protein sequence ID" value="TGJ79556.1"/>
    <property type="molecule type" value="Genomic_DNA"/>
</dbReference>
<evidence type="ECO:0000259" key="5">
    <source>
        <dbReference type="Pfam" id="PF13649"/>
    </source>
</evidence>
<keyword evidence="3" id="KW-0949">S-adenosyl-L-methionine</keyword>
<evidence type="ECO:0000256" key="1">
    <source>
        <dbReference type="ARBA" id="ARBA00005179"/>
    </source>
</evidence>
<reference evidence="6 7" key="1">
    <citation type="submission" date="2019-03" db="EMBL/GenBank/DDBJ databases">
        <title>Draft genome sequence of Xylaria hypoxylon DSM 108379, a ubiquitous saprotrophic-parasitic fungi on hardwood.</title>
        <authorList>
            <person name="Buettner E."/>
            <person name="Leonhardt S."/>
            <person name="Gebauer A.M."/>
            <person name="Liers C."/>
            <person name="Hofrichter M."/>
            <person name="Kellner H."/>
        </authorList>
    </citation>
    <scope>NUCLEOTIDE SEQUENCE [LARGE SCALE GENOMIC DNA]</scope>
    <source>
        <strain evidence="6 7">DSM 108379</strain>
    </source>
</reference>
<evidence type="ECO:0000313" key="7">
    <source>
        <dbReference type="Proteomes" id="UP000297716"/>
    </source>
</evidence>
<dbReference type="InterPro" id="IPR041698">
    <property type="entry name" value="Methyltransf_25"/>
</dbReference>
<evidence type="ECO:0000256" key="3">
    <source>
        <dbReference type="ARBA" id="ARBA00022691"/>
    </source>
</evidence>
<dbReference type="PANTHER" id="PTHR35897:SF1">
    <property type="entry name" value="METHYLTRANSFERASE AUSD"/>
    <property type="match status" value="1"/>
</dbReference>
<comment type="similarity">
    <text evidence="4">Belongs to the class I-like SAM-binding methyltransferase superfamily.</text>
</comment>
<comment type="pathway">
    <text evidence="1">Secondary metabolite biosynthesis.</text>
</comment>
<feature type="domain" description="Methyltransferase" evidence="5">
    <location>
        <begin position="140"/>
        <end position="242"/>
    </location>
</feature>
<organism evidence="6 7">
    <name type="scientific">Xylaria hypoxylon</name>
    <dbReference type="NCBI Taxonomy" id="37992"/>
    <lineage>
        <taxon>Eukaryota</taxon>
        <taxon>Fungi</taxon>
        <taxon>Dikarya</taxon>
        <taxon>Ascomycota</taxon>
        <taxon>Pezizomycotina</taxon>
        <taxon>Sordariomycetes</taxon>
        <taxon>Xylariomycetidae</taxon>
        <taxon>Xylariales</taxon>
        <taxon>Xylariaceae</taxon>
        <taxon>Xylaria</taxon>
    </lineage>
</organism>
<dbReference type="STRING" id="37992.A0A4Z0YPN8"/>
<protein>
    <recommendedName>
        <fullName evidence="5">Methyltransferase domain-containing protein</fullName>
    </recommendedName>
</protein>
<evidence type="ECO:0000313" key="6">
    <source>
        <dbReference type="EMBL" id="TGJ79556.1"/>
    </source>
</evidence>
<name>A0A4Z0YPN8_9PEZI</name>
<dbReference type="InterPro" id="IPR029063">
    <property type="entry name" value="SAM-dependent_MTases_sf"/>
</dbReference>
<dbReference type="GO" id="GO:0016740">
    <property type="term" value="F:transferase activity"/>
    <property type="evidence" value="ECO:0007669"/>
    <property type="project" value="UniProtKB-KW"/>
</dbReference>
<keyword evidence="2" id="KW-0808">Transferase</keyword>
<evidence type="ECO:0000256" key="2">
    <source>
        <dbReference type="ARBA" id="ARBA00022679"/>
    </source>
</evidence>
<gene>
    <name evidence="6" type="ORF">E0Z10_g9200</name>
</gene>
<dbReference type="Proteomes" id="UP000297716">
    <property type="component" value="Unassembled WGS sequence"/>
</dbReference>
<dbReference type="SUPFAM" id="SSF53335">
    <property type="entry name" value="S-adenosyl-L-methionine-dependent methyltransferases"/>
    <property type="match status" value="1"/>
</dbReference>
<dbReference type="InterPro" id="IPR051654">
    <property type="entry name" value="Meroterpenoid_MTases"/>
</dbReference>
<keyword evidence="7" id="KW-1185">Reference proteome</keyword>
<dbReference type="OrthoDB" id="2094832at2759"/>
<dbReference type="CDD" id="cd02440">
    <property type="entry name" value="AdoMet_MTases"/>
    <property type="match status" value="1"/>
</dbReference>